<feature type="compositionally biased region" description="Polar residues" evidence="1">
    <location>
        <begin position="182"/>
        <end position="205"/>
    </location>
</feature>
<name>A0A0C9TX62_SPHS4</name>
<organism evidence="2 3">
    <name type="scientific">Sphaerobolus stellatus (strain SS14)</name>
    <dbReference type="NCBI Taxonomy" id="990650"/>
    <lineage>
        <taxon>Eukaryota</taxon>
        <taxon>Fungi</taxon>
        <taxon>Dikarya</taxon>
        <taxon>Basidiomycota</taxon>
        <taxon>Agaricomycotina</taxon>
        <taxon>Agaricomycetes</taxon>
        <taxon>Phallomycetidae</taxon>
        <taxon>Geastrales</taxon>
        <taxon>Sphaerobolaceae</taxon>
        <taxon>Sphaerobolus</taxon>
    </lineage>
</organism>
<sequence length="290" mass="32693">MCIYIARAEKATKAAAEDVDEEDEHMMDVNLEGEDKVDQDDKLKSKSKSKRKKSCPVVESESKEETKEVKGKRRKVKGKGKDVDTEYKRNTVPIDYVGCPGVPVCKICTGCEVPKNAKYQRPCVANVQMDANDQIFLEDEADFIMPEAANNEELQVKLKKLCDEQDTFQKQKDKEREERNKTTGTSKKTGANTKAENNVKASGSTPKAMKDEEGDPADEEVFSQPEENSVWNLNVVSSLMVEELEDKEEQVEKIHEEVEEVCEEVEGPREEGKEGCEVEDDKTMKDPEGN</sequence>
<dbReference type="Proteomes" id="UP000054279">
    <property type="component" value="Unassembled WGS sequence"/>
</dbReference>
<keyword evidence="3" id="KW-1185">Reference proteome</keyword>
<dbReference type="AlphaFoldDB" id="A0A0C9TX62"/>
<feature type="compositionally biased region" description="Basic and acidic residues" evidence="1">
    <location>
        <begin position="60"/>
        <end position="69"/>
    </location>
</feature>
<reference evidence="2 3" key="1">
    <citation type="submission" date="2014-06" db="EMBL/GenBank/DDBJ databases">
        <title>Evolutionary Origins and Diversification of the Mycorrhizal Mutualists.</title>
        <authorList>
            <consortium name="DOE Joint Genome Institute"/>
            <consortium name="Mycorrhizal Genomics Consortium"/>
            <person name="Kohler A."/>
            <person name="Kuo A."/>
            <person name="Nagy L.G."/>
            <person name="Floudas D."/>
            <person name="Copeland A."/>
            <person name="Barry K.W."/>
            <person name="Cichocki N."/>
            <person name="Veneault-Fourrey C."/>
            <person name="LaButti K."/>
            <person name="Lindquist E.A."/>
            <person name="Lipzen A."/>
            <person name="Lundell T."/>
            <person name="Morin E."/>
            <person name="Murat C."/>
            <person name="Riley R."/>
            <person name="Ohm R."/>
            <person name="Sun H."/>
            <person name="Tunlid A."/>
            <person name="Henrissat B."/>
            <person name="Grigoriev I.V."/>
            <person name="Hibbett D.S."/>
            <person name="Martin F."/>
        </authorList>
    </citation>
    <scope>NUCLEOTIDE SEQUENCE [LARGE SCALE GENOMIC DNA]</scope>
    <source>
        <strain evidence="2 3">SS14</strain>
    </source>
</reference>
<feature type="region of interest" description="Disordered" evidence="1">
    <location>
        <begin position="259"/>
        <end position="290"/>
    </location>
</feature>
<feature type="compositionally biased region" description="Acidic residues" evidence="1">
    <location>
        <begin position="212"/>
        <end position="221"/>
    </location>
</feature>
<feature type="compositionally biased region" description="Basic and acidic residues" evidence="1">
    <location>
        <begin position="266"/>
        <end position="290"/>
    </location>
</feature>
<evidence type="ECO:0000256" key="1">
    <source>
        <dbReference type="SAM" id="MobiDB-lite"/>
    </source>
</evidence>
<feature type="region of interest" description="Disordered" evidence="1">
    <location>
        <begin position="10"/>
        <end position="84"/>
    </location>
</feature>
<feature type="compositionally biased region" description="Basic and acidic residues" evidence="1">
    <location>
        <begin position="33"/>
        <end position="44"/>
    </location>
</feature>
<proteinExistence type="predicted"/>
<feature type="compositionally biased region" description="Basic residues" evidence="1">
    <location>
        <begin position="45"/>
        <end position="54"/>
    </location>
</feature>
<feature type="region of interest" description="Disordered" evidence="1">
    <location>
        <begin position="167"/>
        <end position="228"/>
    </location>
</feature>
<gene>
    <name evidence="2" type="ORF">M422DRAFT_262746</name>
</gene>
<dbReference type="HOGENOM" id="CLU_052865_0_0_1"/>
<feature type="compositionally biased region" description="Acidic residues" evidence="1">
    <location>
        <begin position="17"/>
        <end position="32"/>
    </location>
</feature>
<accession>A0A0C9TX62</accession>
<protein>
    <submittedName>
        <fullName evidence="2">Uncharacterized protein</fullName>
    </submittedName>
</protein>
<feature type="compositionally biased region" description="Basic and acidic residues" evidence="1">
    <location>
        <begin position="167"/>
        <end position="181"/>
    </location>
</feature>
<evidence type="ECO:0000313" key="3">
    <source>
        <dbReference type="Proteomes" id="UP000054279"/>
    </source>
</evidence>
<dbReference type="EMBL" id="KN837193">
    <property type="protein sequence ID" value="KIJ35018.1"/>
    <property type="molecule type" value="Genomic_DNA"/>
</dbReference>
<evidence type="ECO:0000313" key="2">
    <source>
        <dbReference type="EMBL" id="KIJ35018.1"/>
    </source>
</evidence>